<evidence type="ECO:0000313" key="3">
    <source>
        <dbReference type="Proteomes" id="UP000824334"/>
    </source>
</evidence>
<keyword evidence="2" id="KW-0646">Protease inhibitor</keyword>
<dbReference type="NCBIfam" id="NF002987">
    <property type="entry name" value="PRK03719.1"/>
    <property type="match status" value="1"/>
</dbReference>
<keyword evidence="1" id="KW-0732">Signal</keyword>
<dbReference type="GeneID" id="94375387"/>
<protein>
    <submittedName>
        <fullName evidence="2">Serine protease inhibitor ecotin</fullName>
    </submittedName>
</protein>
<keyword evidence="3" id="KW-1185">Reference proteome</keyword>
<evidence type="ECO:0000313" key="2">
    <source>
        <dbReference type="EMBL" id="QYC12039.1"/>
    </source>
</evidence>
<reference evidence="2 3" key="1">
    <citation type="submission" date="2021-07" db="EMBL/GenBank/DDBJ databases">
        <title>Isolation and characterization of bacteria from a gold mining with a capacity of golden bioaccumulation.</title>
        <authorList>
            <person name="Yang X.J."/>
        </authorList>
    </citation>
    <scope>NUCLEOTIDE SEQUENCE [LARGE SCALE GENOMIC DNA]</scope>
    <source>
        <strain evidence="2 3">Au29</strain>
    </source>
</reference>
<organism evidence="2 3">
    <name type="scientific">Brevundimonas nasdae</name>
    <dbReference type="NCBI Taxonomy" id="172043"/>
    <lineage>
        <taxon>Bacteria</taxon>
        <taxon>Pseudomonadati</taxon>
        <taxon>Pseudomonadota</taxon>
        <taxon>Alphaproteobacteria</taxon>
        <taxon>Caulobacterales</taxon>
        <taxon>Caulobacteraceae</taxon>
        <taxon>Brevundimonas</taxon>
    </lineage>
</organism>
<dbReference type="PANTHER" id="PTHR35890:SF3">
    <property type="entry name" value="ECOTIN"/>
    <property type="match status" value="1"/>
</dbReference>
<feature type="chain" id="PRO_5047035062" evidence="1">
    <location>
        <begin position="25"/>
        <end position="165"/>
    </location>
</feature>
<dbReference type="PROSITE" id="PS51257">
    <property type="entry name" value="PROKAR_LIPOPROTEIN"/>
    <property type="match status" value="1"/>
</dbReference>
<dbReference type="PANTHER" id="PTHR35890">
    <property type="match status" value="1"/>
</dbReference>
<accession>A0ABX8TN14</accession>
<feature type="signal peptide" evidence="1">
    <location>
        <begin position="1"/>
        <end position="24"/>
    </location>
</feature>
<dbReference type="GO" id="GO:0004867">
    <property type="term" value="F:serine-type endopeptidase inhibitor activity"/>
    <property type="evidence" value="ECO:0007669"/>
    <property type="project" value="UniProtKB-KW"/>
</dbReference>
<keyword evidence="2" id="KW-0722">Serine protease inhibitor</keyword>
<dbReference type="Proteomes" id="UP000824334">
    <property type="component" value="Chromosome"/>
</dbReference>
<dbReference type="PIRSF" id="PIRSF006865">
    <property type="entry name" value="Prot_inh_ecotin"/>
    <property type="match status" value="1"/>
</dbReference>
<name>A0ABX8TN14_9CAUL</name>
<evidence type="ECO:0000256" key="1">
    <source>
        <dbReference type="SAM" id="SignalP"/>
    </source>
</evidence>
<dbReference type="Pfam" id="PF03974">
    <property type="entry name" value="Ecotin"/>
    <property type="match status" value="1"/>
</dbReference>
<dbReference type="EMBL" id="CP080034">
    <property type="protein sequence ID" value="QYC12039.1"/>
    <property type="molecule type" value="Genomic_DNA"/>
</dbReference>
<dbReference type="InterPro" id="IPR005658">
    <property type="entry name" value="Prot_inh_ecotin"/>
</dbReference>
<dbReference type="RefSeq" id="WP_219354486.1">
    <property type="nucleotide sequence ID" value="NZ_CBFGPT010000014.1"/>
</dbReference>
<proteinExistence type="predicted"/>
<gene>
    <name evidence="2" type="primary">eco</name>
    <name evidence="2" type="ORF">KWG56_08925</name>
</gene>
<sequence>MKYPLTILSCAAAMTLAACGTTSAQVGPGVGPQGADELKAFPAATAGQTRHVIRLPQQADEDGLKVEIIVGKTARVDCNNHFFGGRIETRTAEGWGYDYYVLPALGAMAGTLMGCPANSEREVFVAAPEQPLVRYNSRLPLVVYAPQDVEVRYRLWRAGETQNAR</sequence>